<evidence type="ECO:0000313" key="2">
    <source>
        <dbReference type="Proteomes" id="UP000218267"/>
    </source>
</evidence>
<dbReference type="Proteomes" id="UP000218267">
    <property type="component" value="Chromosome"/>
</dbReference>
<keyword evidence="2" id="KW-1185">Reference proteome</keyword>
<organism evidence="1 2">
    <name type="scientific">Labilibaculum antarcticum</name>
    <dbReference type="NCBI Taxonomy" id="1717717"/>
    <lineage>
        <taxon>Bacteria</taxon>
        <taxon>Pseudomonadati</taxon>
        <taxon>Bacteroidota</taxon>
        <taxon>Bacteroidia</taxon>
        <taxon>Marinilabiliales</taxon>
        <taxon>Marinifilaceae</taxon>
        <taxon>Labilibaculum</taxon>
    </lineage>
</organism>
<dbReference type="OrthoDB" id="1062680at2"/>
<name>A0A1Y1CIY4_9BACT</name>
<reference evidence="1 2" key="1">
    <citation type="journal article" date="2018" name="Mar. Genomics">
        <title>Complete genome sequence of Marinifilaceae bacterium strain SPP2, isolated from the Antarctic marine sediment.</title>
        <authorList>
            <person name="Watanabe M."/>
            <person name="Kojima H."/>
            <person name="Fukui M."/>
        </authorList>
    </citation>
    <scope>NUCLEOTIDE SEQUENCE [LARGE SCALE GENOMIC DNA]</scope>
    <source>
        <strain evidence="1 2">SPP2</strain>
    </source>
</reference>
<accession>A0A1Y1CIY4</accession>
<protein>
    <recommendedName>
        <fullName evidence="3">DUF4249 domain-containing protein</fullName>
    </recommendedName>
</protein>
<dbReference type="EMBL" id="AP018042">
    <property type="protein sequence ID" value="BAX80346.1"/>
    <property type="molecule type" value="Genomic_DNA"/>
</dbReference>
<dbReference type="AlphaFoldDB" id="A0A1Y1CIY4"/>
<proteinExistence type="predicted"/>
<reference evidence="2" key="2">
    <citation type="journal article" date="2020" name="Antonie Van Leeuwenhoek">
        <title>Labilibaculum antarcticum sp. nov., a novel facultative anaerobic, psychrotorelant bacterium isolated from marine sediment of Antarctica.</title>
        <authorList>
            <person name="Watanabe M."/>
            <person name="Kojima H."/>
            <person name="Fukui M."/>
        </authorList>
    </citation>
    <scope>NUCLEOTIDE SEQUENCE [LARGE SCALE GENOMIC DNA]</scope>
    <source>
        <strain evidence="2">SPP2</strain>
    </source>
</reference>
<evidence type="ECO:0008006" key="3">
    <source>
        <dbReference type="Google" id="ProtNLM"/>
    </source>
</evidence>
<dbReference type="KEGG" id="mbas:ALGA_1988"/>
<gene>
    <name evidence="1" type="ORF">ALGA_1988</name>
</gene>
<dbReference type="InterPro" id="IPR025345">
    <property type="entry name" value="DUF4249"/>
</dbReference>
<sequence>MSPFKLLFCCALPLILLNTSCTEKFYPETDSDVSTLVVDGKITNESGPYELRLFRTVDLIRVDSLKPEVNAEIILKDGLGNSEFFQEVRPGIYQTENNIIRGTVGQTYWIEIETQTGKKYESTPEKMPPPYDIENIYGKEEEKITSATEKQKVVNFYFNAKSNSQDANFIRWEYRESYEWRSPENLNTEKFTENPSKICFPVTNFPLVNIYDASGLNSKIISKQATSTIYTNQVKLLYNYLIDMALFSTTPENYKFWENIKSVNFSEGGLFSAMTANITGNMIACDENCQIIGYFEVSSVSRLQKFFTANDFTLGFAKYPEECETMEIREYPPDPAKFYILSKKRVQETNIYTVRRKECYECNVVHPVNKPSFWP</sequence>
<dbReference type="Pfam" id="PF14054">
    <property type="entry name" value="DUF4249"/>
    <property type="match status" value="1"/>
</dbReference>
<dbReference type="RefSeq" id="WP_096429205.1">
    <property type="nucleotide sequence ID" value="NZ_AP018042.1"/>
</dbReference>
<evidence type="ECO:0000313" key="1">
    <source>
        <dbReference type="EMBL" id="BAX80346.1"/>
    </source>
</evidence>